<evidence type="ECO:0000313" key="1">
    <source>
        <dbReference type="EMBL" id="KAI4327005.1"/>
    </source>
</evidence>
<evidence type="ECO:0000313" key="2">
    <source>
        <dbReference type="Proteomes" id="UP000828941"/>
    </source>
</evidence>
<name>A0ACB9MWU7_BAUVA</name>
<proteinExistence type="predicted"/>
<comment type="caution">
    <text evidence="1">The sequence shown here is derived from an EMBL/GenBank/DDBJ whole genome shotgun (WGS) entry which is preliminary data.</text>
</comment>
<gene>
    <name evidence="1" type="ORF">L6164_019511</name>
</gene>
<organism evidence="1 2">
    <name type="scientific">Bauhinia variegata</name>
    <name type="common">Purple orchid tree</name>
    <name type="synonym">Phanera variegata</name>
    <dbReference type="NCBI Taxonomy" id="167791"/>
    <lineage>
        <taxon>Eukaryota</taxon>
        <taxon>Viridiplantae</taxon>
        <taxon>Streptophyta</taxon>
        <taxon>Embryophyta</taxon>
        <taxon>Tracheophyta</taxon>
        <taxon>Spermatophyta</taxon>
        <taxon>Magnoliopsida</taxon>
        <taxon>eudicotyledons</taxon>
        <taxon>Gunneridae</taxon>
        <taxon>Pentapetalae</taxon>
        <taxon>rosids</taxon>
        <taxon>fabids</taxon>
        <taxon>Fabales</taxon>
        <taxon>Fabaceae</taxon>
        <taxon>Cercidoideae</taxon>
        <taxon>Cercideae</taxon>
        <taxon>Bauhiniinae</taxon>
        <taxon>Bauhinia</taxon>
    </lineage>
</organism>
<dbReference type="EMBL" id="CM039433">
    <property type="protein sequence ID" value="KAI4327005.1"/>
    <property type="molecule type" value="Genomic_DNA"/>
</dbReference>
<accession>A0ACB9MWU7</accession>
<reference evidence="1 2" key="1">
    <citation type="journal article" date="2022" name="DNA Res.">
        <title>Chromosomal-level genome assembly of the orchid tree Bauhinia variegata (Leguminosae; Cercidoideae) supports the allotetraploid origin hypothesis of Bauhinia.</title>
        <authorList>
            <person name="Zhong Y."/>
            <person name="Chen Y."/>
            <person name="Zheng D."/>
            <person name="Pang J."/>
            <person name="Liu Y."/>
            <person name="Luo S."/>
            <person name="Meng S."/>
            <person name="Qian L."/>
            <person name="Wei D."/>
            <person name="Dai S."/>
            <person name="Zhou R."/>
        </authorList>
    </citation>
    <scope>NUCLEOTIDE SEQUENCE [LARGE SCALE GENOMIC DNA]</scope>
    <source>
        <strain evidence="1">BV-YZ2020</strain>
    </source>
</reference>
<protein>
    <submittedName>
        <fullName evidence="1">Uncharacterized protein</fullName>
    </submittedName>
</protein>
<keyword evidence="2" id="KW-1185">Reference proteome</keyword>
<sequence length="66" mass="8072">MLWFFFFDFRCHIEYICLSWMLIFGLFLAIFPTVLVLLWLLHQKGLFDPLYDWLEDILGRRSEQPG</sequence>
<dbReference type="Proteomes" id="UP000828941">
    <property type="component" value="Chromosome 8"/>
</dbReference>